<keyword evidence="1" id="KW-0472">Membrane</keyword>
<sequence length="145" mass="16037">MNLIKILRWSLGIPFALALTVSLLYLLIQVTGATEFSHKIKTNGDVVIGCFLYFIAPYISFTLLPIITCLIVPKPKKWGVTAVTIVSAIFSIYAVTYLLKSYNYLGISSNIGLSAGLGTGILISYNYFKNKGWNKAAKIETIEEY</sequence>
<evidence type="ECO:0000313" key="2">
    <source>
        <dbReference type="EMBL" id="GAA4907182.1"/>
    </source>
</evidence>
<feature type="transmembrane region" description="Helical" evidence="1">
    <location>
        <begin position="7"/>
        <end position="26"/>
    </location>
</feature>
<organism evidence="2 3">
    <name type="scientific">Mucilaginibacter defluvii</name>
    <dbReference type="NCBI Taxonomy" id="1196019"/>
    <lineage>
        <taxon>Bacteria</taxon>
        <taxon>Pseudomonadati</taxon>
        <taxon>Bacteroidota</taxon>
        <taxon>Sphingobacteriia</taxon>
        <taxon>Sphingobacteriales</taxon>
        <taxon>Sphingobacteriaceae</taxon>
        <taxon>Mucilaginibacter</taxon>
    </lineage>
</organism>
<dbReference type="RefSeq" id="WP_345329570.1">
    <property type="nucleotide sequence ID" value="NZ_BAABJI010000001.1"/>
</dbReference>
<protein>
    <submittedName>
        <fullName evidence="2">Uncharacterized protein</fullName>
    </submittedName>
</protein>
<feature type="transmembrane region" description="Helical" evidence="1">
    <location>
        <begin position="46"/>
        <end position="71"/>
    </location>
</feature>
<proteinExistence type="predicted"/>
<evidence type="ECO:0000256" key="1">
    <source>
        <dbReference type="SAM" id="Phobius"/>
    </source>
</evidence>
<dbReference type="EMBL" id="BAABJI010000001">
    <property type="protein sequence ID" value="GAA4907182.1"/>
    <property type="molecule type" value="Genomic_DNA"/>
</dbReference>
<keyword evidence="1" id="KW-0812">Transmembrane</keyword>
<accession>A0ABP9FM62</accession>
<name>A0ABP9FM62_9SPHI</name>
<gene>
    <name evidence="2" type="ORF">GCM10023313_07490</name>
</gene>
<keyword evidence="1" id="KW-1133">Transmembrane helix</keyword>
<comment type="caution">
    <text evidence="2">The sequence shown here is derived from an EMBL/GenBank/DDBJ whole genome shotgun (WGS) entry which is preliminary data.</text>
</comment>
<evidence type="ECO:0000313" key="3">
    <source>
        <dbReference type="Proteomes" id="UP001501436"/>
    </source>
</evidence>
<dbReference type="Proteomes" id="UP001501436">
    <property type="component" value="Unassembled WGS sequence"/>
</dbReference>
<feature type="transmembrane region" description="Helical" evidence="1">
    <location>
        <begin position="78"/>
        <end position="99"/>
    </location>
</feature>
<keyword evidence="3" id="KW-1185">Reference proteome</keyword>
<reference evidence="3" key="1">
    <citation type="journal article" date="2019" name="Int. J. Syst. Evol. Microbiol.">
        <title>The Global Catalogue of Microorganisms (GCM) 10K type strain sequencing project: providing services to taxonomists for standard genome sequencing and annotation.</title>
        <authorList>
            <consortium name="The Broad Institute Genomics Platform"/>
            <consortium name="The Broad Institute Genome Sequencing Center for Infectious Disease"/>
            <person name="Wu L."/>
            <person name="Ma J."/>
        </authorList>
    </citation>
    <scope>NUCLEOTIDE SEQUENCE [LARGE SCALE GENOMIC DNA]</scope>
    <source>
        <strain evidence="3">JCM 18283</strain>
    </source>
</reference>
<feature type="transmembrane region" description="Helical" evidence="1">
    <location>
        <begin position="111"/>
        <end position="128"/>
    </location>
</feature>